<organism evidence="2 3">
    <name type="scientific">Nostoc paludosum FACHB-159</name>
    <dbReference type="NCBI Taxonomy" id="2692908"/>
    <lineage>
        <taxon>Bacteria</taxon>
        <taxon>Bacillati</taxon>
        <taxon>Cyanobacteriota</taxon>
        <taxon>Cyanophyceae</taxon>
        <taxon>Nostocales</taxon>
        <taxon>Nostocaceae</taxon>
        <taxon>Nostoc</taxon>
    </lineage>
</organism>
<proteinExistence type="predicted"/>
<keyword evidence="3" id="KW-1185">Reference proteome</keyword>
<accession>A0ABR8K6W1</accession>
<name>A0ABR8K6W1_9NOSO</name>
<sequence length="87" mass="9746">MVRIQIYDLHPSPDKELINEVNAGEMKTVQGGVLSNATGRQFSNSLDANNSPTTTEPETSRVNSLQEVNSLLDNFRLELDKIFRKLV</sequence>
<gene>
    <name evidence="2" type="ORF">H6H03_15225</name>
</gene>
<protein>
    <submittedName>
        <fullName evidence="2">Uncharacterized protein</fullName>
    </submittedName>
</protein>
<dbReference type="RefSeq" id="WP_190955905.1">
    <property type="nucleotide sequence ID" value="NZ_JACJTU010000013.1"/>
</dbReference>
<reference evidence="2 3" key="1">
    <citation type="journal article" date="2020" name="ISME J.">
        <title>Comparative genomics reveals insights into cyanobacterial evolution and habitat adaptation.</title>
        <authorList>
            <person name="Chen M.Y."/>
            <person name="Teng W.K."/>
            <person name="Zhao L."/>
            <person name="Hu C.X."/>
            <person name="Zhou Y.K."/>
            <person name="Han B.P."/>
            <person name="Song L.R."/>
            <person name="Shu W.S."/>
        </authorList>
    </citation>
    <scope>NUCLEOTIDE SEQUENCE [LARGE SCALE GENOMIC DNA]</scope>
    <source>
        <strain evidence="2 3">FACHB-159</strain>
    </source>
</reference>
<dbReference type="EMBL" id="JACJTU010000013">
    <property type="protein sequence ID" value="MBD2735229.1"/>
    <property type="molecule type" value="Genomic_DNA"/>
</dbReference>
<comment type="caution">
    <text evidence="2">The sequence shown here is derived from an EMBL/GenBank/DDBJ whole genome shotgun (WGS) entry which is preliminary data.</text>
</comment>
<evidence type="ECO:0000313" key="3">
    <source>
        <dbReference type="Proteomes" id="UP000637383"/>
    </source>
</evidence>
<evidence type="ECO:0000256" key="1">
    <source>
        <dbReference type="SAM" id="MobiDB-lite"/>
    </source>
</evidence>
<dbReference type="Proteomes" id="UP000637383">
    <property type="component" value="Unassembled WGS sequence"/>
</dbReference>
<feature type="region of interest" description="Disordered" evidence="1">
    <location>
        <begin position="38"/>
        <end position="62"/>
    </location>
</feature>
<evidence type="ECO:0000313" key="2">
    <source>
        <dbReference type="EMBL" id="MBD2735229.1"/>
    </source>
</evidence>